<accession>A0A8X7CAS9</accession>
<name>A0A8X7CAS9_9ARAC</name>
<keyword evidence="2" id="KW-1185">Reference proteome</keyword>
<proteinExistence type="predicted"/>
<dbReference type="Proteomes" id="UP000886998">
    <property type="component" value="Unassembled WGS sequence"/>
</dbReference>
<dbReference type="EMBL" id="BMAV01012681">
    <property type="protein sequence ID" value="GFY59582.1"/>
    <property type="molecule type" value="Genomic_DNA"/>
</dbReference>
<gene>
    <name evidence="1" type="ORF">TNIN_245101</name>
</gene>
<dbReference type="AlphaFoldDB" id="A0A8X7CAS9"/>
<sequence length="71" mass="8190">MSDFSDCMDFSPSRHLQVAASEKLRDTVTGISVLHQSLQEKESLRSPSPRNSYTELYRMNAQAMVGKRRKW</sequence>
<evidence type="ECO:0000313" key="1">
    <source>
        <dbReference type="EMBL" id="GFY59582.1"/>
    </source>
</evidence>
<dbReference type="OrthoDB" id="8300630at2759"/>
<organism evidence="1 2">
    <name type="scientific">Trichonephila inaurata madagascariensis</name>
    <dbReference type="NCBI Taxonomy" id="2747483"/>
    <lineage>
        <taxon>Eukaryota</taxon>
        <taxon>Metazoa</taxon>
        <taxon>Ecdysozoa</taxon>
        <taxon>Arthropoda</taxon>
        <taxon>Chelicerata</taxon>
        <taxon>Arachnida</taxon>
        <taxon>Araneae</taxon>
        <taxon>Araneomorphae</taxon>
        <taxon>Entelegynae</taxon>
        <taxon>Araneoidea</taxon>
        <taxon>Nephilidae</taxon>
        <taxon>Trichonephila</taxon>
        <taxon>Trichonephila inaurata</taxon>
    </lineage>
</organism>
<protein>
    <submittedName>
        <fullName evidence="1">Uncharacterized protein</fullName>
    </submittedName>
</protein>
<evidence type="ECO:0000313" key="2">
    <source>
        <dbReference type="Proteomes" id="UP000886998"/>
    </source>
</evidence>
<comment type="caution">
    <text evidence="1">The sequence shown here is derived from an EMBL/GenBank/DDBJ whole genome shotgun (WGS) entry which is preliminary data.</text>
</comment>
<reference evidence="1" key="1">
    <citation type="submission" date="2020-08" db="EMBL/GenBank/DDBJ databases">
        <title>Multicomponent nature underlies the extraordinary mechanical properties of spider dragline silk.</title>
        <authorList>
            <person name="Kono N."/>
            <person name="Nakamura H."/>
            <person name="Mori M."/>
            <person name="Yoshida Y."/>
            <person name="Ohtoshi R."/>
            <person name="Malay A.D."/>
            <person name="Moran D.A.P."/>
            <person name="Tomita M."/>
            <person name="Numata K."/>
            <person name="Arakawa K."/>
        </authorList>
    </citation>
    <scope>NUCLEOTIDE SEQUENCE</scope>
</reference>